<evidence type="ECO:0000313" key="4">
    <source>
        <dbReference type="EMBL" id="PQB06478.1"/>
    </source>
</evidence>
<feature type="domain" description="PpiC" evidence="3">
    <location>
        <begin position="181"/>
        <end position="281"/>
    </location>
</feature>
<keyword evidence="2" id="KW-0697">Rotamase</keyword>
<dbReference type="Pfam" id="PF00639">
    <property type="entry name" value="Rotamase"/>
    <property type="match status" value="2"/>
</dbReference>
<dbReference type="RefSeq" id="WP_104808730.1">
    <property type="nucleotide sequence ID" value="NZ_MQUA01000013.1"/>
</dbReference>
<feature type="domain" description="PpiC" evidence="3">
    <location>
        <begin position="284"/>
        <end position="377"/>
    </location>
</feature>
<dbReference type="PANTHER" id="PTHR47637">
    <property type="entry name" value="CHAPERONE SURA"/>
    <property type="match status" value="1"/>
</dbReference>
<evidence type="ECO:0000256" key="1">
    <source>
        <dbReference type="ARBA" id="ARBA00022729"/>
    </source>
</evidence>
<dbReference type="AlphaFoldDB" id="A0A2S7KVA7"/>
<proteinExistence type="predicted"/>
<comment type="caution">
    <text evidence="4">The sequence shown here is derived from an EMBL/GenBank/DDBJ whole genome shotgun (WGS) entry which is preliminary data.</text>
</comment>
<dbReference type="SUPFAM" id="SSF109998">
    <property type="entry name" value="Triger factor/SurA peptide-binding domain-like"/>
    <property type="match status" value="1"/>
</dbReference>
<name>A0A2S7KVA7_9FLAO</name>
<protein>
    <submittedName>
        <fullName evidence="4">Peptidylprolyl isomerase</fullName>
    </submittedName>
</protein>
<organism evidence="4 5">
    <name type="scientific">Polaribacter filamentus</name>
    <dbReference type="NCBI Taxonomy" id="53483"/>
    <lineage>
        <taxon>Bacteria</taxon>
        <taxon>Pseudomonadati</taxon>
        <taxon>Bacteroidota</taxon>
        <taxon>Flavobacteriia</taxon>
        <taxon>Flavobacteriales</taxon>
        <taxon>Flavobacteriaceae</taxon>
    </lineage>
</organism>
<keyword evidence="1" id="KW-0732">Signal</keyword>
<dbReference type="Proteomes" id="UP000239522">
    <property type="component" value="Unassembled WGS sequence"/>
</dbReference>
<dbReference type="InterPro" id="IPR000297">
    <property type="entry name" value="PPIase_PpiC"/>
</dbReference>
<dbReference type="InterPro" id="IPR050280">
    <property type="entry name" value="OMP_Chaperone_SurA"/>
</dbReference>
<accession>A0A2S7KVA7</accession>
<dbReference type="OrthoDB" id="14196at2"/>
<evidence type="ECO:0000256" key="2">
    <source>
        <dbReference type="PROSITE-ProRule" id="PRU00278"/>
    </source>
</evidence>
<dbReference type="PROSITE" id="PS50198">
    <property type="entry name" value="PPIC_PPIASE_2"/>
    <property type="match status" value="2"/>
</dbReference>
<evidence type="ECO:0000259" key="3">
    <source>
        <dbReference type="PROSITE" id="PS50198"/>
    </source>
</evidence>
<dbReference type="EMBL" id="MQUA01000013">
    <property type="protein sequence ID" value="PQB06478.1"/>
    <property type="molecule type" value="Genomic_DNA"/>
</dbReference>
<reference evidence="4 5" key="1">
    <citation type="submission" date="2016-11" db="EMBL/GenBank/DDBJ databases">
        <title>Trade-off between light-utilization and light-protection in marine flavobacteria.</title>
        <authorList>
            <person name="Kumagai Y."/>
        </authorList>
    </citation>
    <scope>NUCLEOTIDE SEQUENCE [LARGE SCALE GENOMIC DNA]</scope>
    <source>
        <strain evidence="4 5">ATCC 700397</strain>
    </source>
</reference>
<dbReference type="SUPFAM" id="SSF54534">
    <property type="entry name" value="FKBP-like"/>
    <property type="match status" value="2"/>
</dbReference>
<keyword evidence="2 4" id="KW-0413">Isomerase</keyword>
<dbReference type="InterPro" id="IPR046357">
    <property type="entry name" value="PPIase_dom_sf"/>
</dbReference>
<sequence>MQQRTTILKYTKLTVLAVFFGLISISTFAQKIKIDGVAVVIGKNIVLDSDIEKFKQEVEVRSEGKITISDCEMLEELMQQKLLAHHAVVDSIVVSDVDINSRVEQSVRYFTEQYGSEDKVIAAYGFNDLDDLKKELFTVQKESVLIEKEQEKITDKVDVTPEEVRLYYNGLKNSGELPEFPAEIELAQIVLYAAPTKEENDRIVTQLEEIKKQIADGASFKMKAIINSQDPGVTQNGGQYEVTKDSPFIKEFKEMAFSLDVGQVSKPFKSDFGYHLMQLHEIKGNMRVASHILMQPDIPDTRLKDTKERVEQLAKDIKDGKIDFEEAVKKYSEDKETKNNGGAIANPYTGDSKFDLTRMDPDLYARVAELKKGELSDVFFDQNRSGEKMFKFILMKDRTDTHIADLVEDYVKVQDLALRKKKEETVTKWSKEKIKDTYIKMSETHSKCTFKKIGKKKQSK</sequence>
<keyword evidence="5" id="KW-1185">Reference proteome</keyword>
<dbReference type="InterPro" id="IPR027304">
    <property type="entry name" value="Trigger_fact/SurA_dom_sf"/>
</dbReference>
<gene>
    <name evidence="4" type="ORF">BST83_04310</name>
</gene>
<dbReference type="GO" id="GO:0003755">
    <property type="term" value="F:peptidyl-prolyl cis-trans isomerase activity"/>
    <property type="evidence" value="ECO:0007669"/>
    <property type="project" value="UniProtKB-KW"/>
</dbReference>
<dbReference type="PANTHER" id="PTHR47637:SF1">
    <property type="entry name" value="CHAPERONE SURA"/>
    <property type="match status" value="1"/>
</dbReference>
<evidence type="ECO:0000313" key="5">
    <source>
        <dbReference type="Proteomes" id="UP000239522"/>
    </source>
</evidence>
<dbReference type="Gene3D" id="3.10.50.40">
    <property type="match status" value="2"/>
</dbReference>